<dbReference type="Pfam" id="PF06898">
    <property type="entry name" value="YqfD"/>
    <property type="match status" value="1"/>
</dbReference>
<dbReference type="AlphaFoldDB" id="A0A3Q9HQB2"/>
<dbReference type="InterPro" id="IPR010690">
    <property type="entry name" value="YqfD"/>
</dbReference>
<keyword evidence="1" id="KW-0472">Membrane</keyword>
<evidence type="ECO:0000256" key="1">
    <source>
        <dbReference type="SAM" id="Phobius"/>
    </source>
</evidence>
<dbReference type="Proteomes" id="UP000267250">
    <property type="component" value="Chromosome"/>
</dbReference>
<dbReference type="RefSeq" id="WP_127016491.1">
    <property type="nucleotide sequence ID" value="NZ_CP016379.1"/>
</dbReference>
<gene>
    <name evidence="2" type="ORF">BBF96_07025</name>
</gene>
<name>A0A3Q9HQB2_9FIRM</name>
<dbReference type="PIRSF" id="PIRSF029895">
    <property type="entry name" value="SpoIV"/>
    <property type="match status" value="1"/>
</dbReference>
<reference evidence="2 3" key="1">
    <citation type="submission" date="2016-07" db="EMBL/GenBank/DDBJ databases">
        <title>Genome and transcriptome analysis of iron-reducing fermentative bacteria Anoxybacter fermentans.</title>
        <authorList>
            <person name="Zeng X."/>
            <person name="Shao Z."/>
        </authorList>
    </citation>
    <scope>NUCLEOTIDE SEQUENCE [LARGE SCALE GENOMIC DNA]</scope>
    <source>
        <strain evidence="2 3">DY22613</strain>
    </source>
</reference>
<keyword evidence="1" id="KW-0812">Transmembrane</keyword>
<dbReference type="EMBL" id="CP016379">
    <property type="protein sequence ID" value="AZR73157.1"/>
    <property type="molecule type" value="Genomic_DNA"/>
</dbReference>
<evidence type="ECO:0000313" key="2">
    <source>
        <dbReference type="EMBL" id="AZR73157.1"/>
    </source>
</evidence>
<proteinExistence type="predicted"/>
<dbReference type="KEGG" id="aft:BBF96_07025"/>
<evidence type="ECO:0000313" key="3">
    <source>
        <dbReference type="Proteomes" id="UP000267250"/>
    </source>
</evidence>
<organism evidence="2 3">
    <name type="scientific">Anoxybacter fermentans</name>
    <dbReference type="NCBI Taxonomy" id="1323375"/>
    <lineage>
        <taxon>Bacteria</taxon>
        <taxon>Bacillati</taxon>
        <taxon>Bacillota</taxon>
        <taxon>Clostridia</taxon>
        <taxon>Halanaerobiales</taxon>
        <taxon>Anoxybacter</taxon>
    </lineage>
</organism>
<protein>
    <submittedName>
        <fullName evidence="2">Sporulation protein YqfD</fullName>
    </submittedName>
</protein>
<dbReference type="OrthoDB" id="1640349at2"/>
<keyword evidence="3" id="KW-1185">Reference proteome</keyword>
<accession>A0A3Q9HQB2</accession>
<feature type="transmembrane region" description="Helical" evidence="1">
    <location>
        <begin position="89"/>
        <end position="111"/>
    </location>
</feature>
<keyword evidence="1" id="KW-1133">Transmembrane helix</keyword>
<sequence>MIKAIWRYIKGYVVVELKGNALERLLNKMSNFGIELWDIRRITHGFRFKMNAGDYYRLRPLIRYRKCTARIYKKKGLPFIKFRIGRRKAMIIGILFFFILLKAFSSFLWFIEIEGNKRVTTEEIKKLILKSGIRRGMLLNHVNLSRLERTILIDLKEISWVDASLQGTKLQIKIVEKKLIKKESLTDIIAARSGVITQLIVLHGKPVVKEGDTVKAGQLLIKAANRYETFAEPDYEGNLPPYLPPADEEPESARGIVKARVWYEGYGEAPITVVEEWPTGKREKIVQLKIGSKIFHLSGPRKINYQHYQVEKRVKSFSLWRNMTLPIEIIKEEYIETVIYKEKRTRDTAIFLAKDEALRSILNSLSSDAIIIQSKSFIIDDGKKENNIVRVKVLLEVEEDIAKPLSREVKEEG</sequence>
<dbReference type="NCBIfam" id="TIGR02876">
    <property type="entry name" value="spore_yqfD"/>
    <property type="match status" value="1"/>
</dbReference>